<dbReference type="Gene3D" id="1.25.40.630">
    <property type="match status" value="1"/>
</dbReference>
<dbReference type="GO" id="GO:0003729">
    <property type="term" value="F:mRNA binding"/>
    <property type="evidence" value="ECO:0007669"/>
    <property type="project" value="TreeGrafter"/>
</dbReference>
<dbReference type="Pfam" id="PF00076">
    <property type="entry name" value="RRM_1"/>
    <property type="match status" value="1"/>
</dbReference>
<organism evidence="6 7">
    <name type="scientific">Metschnikowia bicuspidata</name>
    <dbReference type="NCBI Taxonomy" id="27322"/>
    <lineage>
        <taxon>Eukaryota</taxon>
        <taxon>Fungi</taxon>
        <taxon>Dikarya</taxon>
        <taxon>Ascomycota</taxon>
        <taxon>Saccharomycotina</taxon>
        <taxon>Pichiomycetes</taxon>
        <taxon>Metschnikowiaceae</taxon>
        <taxon>Metschnikowia</taxon>
    </lineage>
</organism>
<dbReference type="PANTHER" id="PTHR45735">
    <property type="entry name" value="CLEAVAGE STIMULATION FACTOR SUBUNIT 2"/>
    <property type="match status" value="1"/>
</dbReference>
<dbReference type="PANTHER" id="PTHR45735:SF2">
    <property type="entry name" value="CLEAVAGE STIMULATION FACTOR SUBUNIT 2"/>
    <property type="match status" value="1"/>
</dbReference>
<dbReference type="SUPFAM" id="SSF54928">
    <property type="entry name" value="RNA-binding domain, RBD"/>
    <property type="match status" value="1"/>
</dbReference>
<keyword evidence="3" id="KW-0694">RNA-binding</keyword>
<keyword evidence="2" id="KW-0539">Nucleus</keyword>
<accession>A0A4P9ZFR5</accession>
<feature type="compositionally biased region" description="Polar residues" evidence="4">
    <location>
        <begin position="138"/>
        <end position="151"/>
    </location>
</feature>
<dbReference type="InterPro" id="IPR025742">
    <property type="entry name" value="CSTF2_hinge"/>
</dbReference>
<dbReference type="Gene3D" id="1.10.20.70">
    <property type="entry name" value="Transcription termination and cleavage factor, C-terminal domain"/>
    <property type="match status" value="1"/>
</dbReference>
<name>A0A4P9ZFR5_9ASCO</name>
<evidence type="ECO:0000259" key="5">
    <source>
        <dbReference type="PROSITE" id="PS50102"/>
    </source>
</evidence>
<dbReference type="InterPro" id="IPR012677">
    <property type="entry name" value="Nucleotide-bd_a/b_plait_sf"/>
</dbReference>
<evidence type="ECO:0000313" key="6">
    <source>
        <dbReference type="EMBL" id="RKP31051.1"/>
    </source>
</evidence>
<dbReference type="InterPro" id="IPR035979">
    <property type="entry name" value="RBD_domain_sf"/>
</dbReference>
<dbReference type="GO" id="GO:0005847">
    <property type="term" value="C:mRNA cleavage and polyadenylation specificity factor complex"/>
    <property type="evidence" value="ECO:0007669"/>
    <property type="project" value="TreeGrafter"/>
</dbReference>
<feature type="region of interest" description="Disordered" evidence="4">
    <location>
        <begin position="280"/>
        <end position="307"/>
    </location>
</feature>
<keyword evidence="7" id="KW-1185">Reference proteome</keyword>
<dbReference type="PROSITE" id="PS50102">
    <property type="entry name" value="RRM"/>
    <property type="match status" value="1"/>
</dbReference>
<feature type="region of interest" description="Disordered" evidence="4">
    <location>
        <begin position="135"/>
        <end position="162"/>
    </location>
</feature>
<protein>
    <recommendedName>
        <fullName evidence="5">RRM domain-containing protein</fullName>
    </recommendedName>
</protein>
<dbReference type="Pfam" id="PF14327">
    <property type="entry name" value="CSTF2_hinge"/>
    <property type="match status" value="1"/>
</dbReference>
<feature type="domain" description="RRM" evidence="5">
    <location>
        <begin position="16"/>
        <end position="99"/>
    </location>
</feature>
<dbReference type="InterPro" id="IPR026896">
    <property type="entry name" value="CSTF_C"/>
</dbReference>
<reference evidence="7" key="1">
    <citation type="journal article" date="2018" name="Nat. Microbiol.">
        <title>Leveraging single-cell genomics to expand the fungal tree of life.</title>
        <authorList>
            <person name="Ahrendt S.R."/>
            <person name="Quandt C.A."/>
            <person name="Ciobanu D."/>
            <person name="Clum A."/>
            <person name="Salamov A."/>
            <person name="Andreopoulos B."/>
            <person name="Cheng J.F."/>
            <person name="Woyke T."/>
            <person name="Pelin A."/>
            <person name="Henrissat B."/>
            <person name="Reynolds N.K."/>
            <person name="Benny G.L."/>
            <person name="Smith M.E."/>
            <person name="James T.Y."/>
            <person name="Grigoriev I.V."/>
        </authorList>
    </citation>
    <scope>NUCLEOTIDE SEQUENCE [LARGE SCALE GENOMIC DNA]</scope>
    <source>
        <strain evidence="7">Baker2002</strain>
    </source>
</reference>
<dbReference type="Gene3D" id="3.30.70.330">
    <property type="match status" value="1"/>
</dbReference>
<dbReference type="InterPro" id="IPR038192">
    <property type="entry name" value="CSTF_C_sf"/>
</dbReference>
<sequence length="359" mass="39067">MQRSFNQQDVNLAAQTVIYLGLIPFEWTQENLKAVVCPIGTVLDIHFSLDHYGKNKGFAFIEYLTPQDAQNAISVLSQTQVKNPATGYTRRFKADLSKEPNKNAHILNRPPLLPSTAAMPSGVMYPLEFTPKAPGSALGSSQVPPSGTHNGRPQEFGQPVQQTPDSMKELIVLPPPILSTKTSIPGKYVKAVEALPIPVKLPFTTPDKISETLALLSPAELIQLIANLKVIVSSGDMNRAADVFKLSPQLATAAAQALLLMGFIDEAVIQETMKSGGALPQDAYSRPYNQMQNSPLPPPPPQGPGRWPHLPISAQMKLANLTPNEAQVIAEVLAMPMEQISALAPDRQQVIMTLRQQYM</sequence>
<dbReference type="InterPro" id="IPR000504">
    <property type="entry name" value="RRM_dom"/>
</dbReference>
<proteinExistence type="predicted"/>
<evidence type="ECO:0000256" key="4">
    <source>
        <dbReference type="SAM" id="MobiDB-lite"/>
    </source>
</evidence>
<dbReference type="Proteomes" id="UP000268321">
    <property type="component" value="Unassembled WGS sequence"/>
</dbReference>
<evidence type="ECO:0000256" key="3">
    <source>
        <dbReference type="PROSITE-ProRule" id="PRU00176"/>
    </source>
</evidence>
<dbReference type="OrthoDB" id="272703at2759"/>
<dbReference type="SMART" id="SM00360">
    <property type="entry name" value="RRM"/>
    <property type="match status" value="1"/>
</dbReference>
<dbReference type="CDD" id="cd00590">
    <property type="entry name" value="RRM_SF"/>
    <property type="match status" value="1"/>
</dbReference>
<evidence type="ECO:0000256" key="2">
    <source>
        <dbReference type="ARBA" id="ARBA00023242"/>
    </source>
</evidence>
<gene>
    <name evidence="6" type="ORF">METBISCDRAFT_14880</name>
</gene>
<evidence type="ECO:0000313" key="7">
    <source>
        <dbReference type="Proteomes" id="UP000268321"/>
    </source>
</evidence>
<dbReference type="Pfam" id="PF14304">
    <property type="entry name" value="CSTF_C"/>
    <property type="match status" value="1"/>
</dbReference>
<dbReference type="EMBL" id="ML004447">
    <property type="protein sequence ID" value="RKP31051.1"/>
    <property type="molecule type" value="Genomic_DNA"/>
</dbReference>
<dbReference type="GO" id="GO:0031124">
    <property type="term" value="P:mRNA 3'-end processing"/>
    <property type="evidence" value="ECO:0007669"/>
    <property type="project" value="InterPro"/>
</dbReference>
<comment type="subcellular location">
    <subcellularLocation>
        <location evidence="1">Nucleus</location>
    </subcellularLocation>
</comment>
<dbReference type="AlphaFoldDB" id="A0A4P9ZFR5"/>
<evidence type="ECO:0000256" key="1">
    <source>
        <dbReference type="ARBA" id="ARBA00004123"/>
    </source>
</evidence>